<feature type="region of interest" description="Disordered" evidence="1">
    <location>
        <begin position="138"/>
        <end position="179"/>
    </location>
</feature>
<organism evidence="2 3">
    <name type="scientific">Paspalum vaginatum</name>
    <name type="common">seashore paspalum</name>
    <dbReference type="NCBI Taxonomy" id="158149"/>
    <lineage>
        <taxon>Eukaryota</taxon>
        <taxon>Viridiplantae</taxon>
        <taxon>Streptophyta</taxon>
        <taxon>Embryophyta</taxon>
        <taxon>Tracheophyta</taxon>
        <taxon>Spermatophyta</taxon>
        <taxon>Magnoliopsida</taxon>
        <taxon>Liliopsida</taxon>
        <taxon>Poales</taxon>
        <taxon>Poaceae</taxon>
        <taxon>PACMAD clade</taxon>
        <taxon>Panicoideae</taxon>
        <taxon>Andropogonodae</taxon>
        <taxon>Paspaleae</taxon>
        <taxon>Paspalinae</taxon>
        <taxon>Paspalum</taxon>
    </lineage>
</organism>
<accession>A0A9W7XBV4</accession>
<feature type="compositionally biased region" description="Low complexity" evidence="1">
    <location>
        <begin position="157"/>
        <end position="179"/>
    </location>
</feature>
<gene>
    <name evidence="2" type="ORF">BS78_K195300</name>
</gene>
<dbReference type="AlphaFoldDB" id="A0A9W7XBV4"/>
<keyword evidence="3" id="KW-1185">Reference proteome</keyword>
<comment type="caution">
    <text evidence="2">The sequence shown here is derived from an EMBL/GenBank/DDBJ whole genome shotgun (WGS) entry which is preliminary data.</text>
</comment>
<sequence>MSRSPATGGRPEPPNPPTAPGSPVTCVSAEPANLHPMHSPTSPVTPAVPIEPEALDLHYLSSPGEAPSAPASRSSVARSSAESIDAALAARLRVKFVHYLYCLLSADCGRQRTDHGCSRAPSHPNHPHVAHRSRAFLPLRSDPAPTNPHPRLEPNARRLASLAPPPRRLAVASPRSCRP</sequence>
<evidence type="ECO:0000256" key="1">
    <source>
        <dbReference type="SAM" id="MobiDB-lite"/>
    </source>
</evidence>
<evidence type="ECO:0000313" key="3">
    <source>
        <dbReference type="Proteomes" id="UP001164776"/>
    </source>
</evidence>
<reference evidence="2 3" key="1">
    <citation type="submission" date="2022-10" db="EMBL/GenBank/DDBJ databases">
        <title>WGS assembly of Paspalum vaginatum 540-79.</title>
        <authorList>
            <person name="Sun G."/>
            <person name="Wase N."/>
            <person name="Shu S."/>
            <person name="Jenkins J."/>
            <person name="Zhou B."/>
            <person name="Torres-Rodriguez J."/>
            <person name="Chen C."/>
            <person name="Sandor L."/>
            <person name="Plott C."/>
            <person name="Yoshinga Y."/>
            <person name="Daum C."/>
            <person name="Qi P."/>
            <person name="Barry K."/>
            <person name="Lipzen A."/>
            <person name="Berry L."/>
            <person name="Pedersen C."/>
            <person name="Gottilla T."/>
            <person name="Foltz A."/>
            <person name="Yu H."/>
            <person name="O'Malley R."/>
            <person name="Zhang C."/>
            <person name="Devos K."/>
            <person name="Sigmon B."/>
            <person name="Yu B."/>
            <person name="Obata T."/>
            <person name="Schmutz J."/>
            <person name="Schnable J."/>
        </authorList>
    </citation>
    <scope>NUCLEOTIDE SEQUENCE [LARGE SCALE GENOMIC DNA]</scope>
    <source>
        <strain evidence="3">cv. 540-79</strain>
    </source>
</reference>
<feature type="region of interest" description="Disordered" evidence="1">
    <location>
        <begin position="1"/>
        <end position="82"/>
    </location>
</feature>
<dbReference type="Proteomes" id="UP001164776">
    <property type="component" value="Unassembled WGS sequence"/>
</dbReference>
<proteinExistence type="predicted"/>
<evidence type="ECO:0000313" key="2">
    <source>
        <dbReference type="EMBL" id="KAJ1257160.1"/>
    </source>
</evidence>
<feature type="compositionally biased region" description="Low complexity" evidence="1">
    <location>
        <begin position="61"/>
        <end position="82"/>
    </location>
</feature>
<feature type="compositionally biased region" description="Pro residues" evidence="1">
    <location>
        <begin position="11"/>
        <end position="20"/>
    </location>
</feature>
<protein>
    <submittedName>
        <fullName evidence="2">Uncharacterized protein</fullName>
    </submittedName>
</protein>
<name>A0A9W7XBV4_9POAL</name>
<dbReference type="EMBL" id="MU629440">
    <property type="protein sequence ID" value="KAJ1257160.1"/>
    <property type="molecule type" value="Genomic_DNA"/>
</dbReference>